<evidence type="ECO:0000313" key="4">
    <source>
        <dbReference type="Proteomes" id="UP000046393"/>
    </source>
</evidence>
<keyword evidence="1" id="KW-0812">Transmembrane</keyword>
<evidence type="ECO:0000313" key="5">
    <source>
        <dbReference type="WBParaSite" id="SMUV_0000789901-mRNA-1"/>
    </source>
</evidence>
<keyword evidence="1" id="KW-1133">Transmembrane helix</keyword>
<dbReference type="GO" id="GO:0042391">
    <property type="term" value="P:regulation of membrane potential"/>
    <property type="evidence" value="ECO:0007669"/>
    <property type="project" value="TreeGrafter"/>
</dbReference>
<keyword evidence="1" id="KW-0472">Membrane</keyword>
<dbReference type="Pfam" id="PF24874">
    <property type="entry name" value="Piezo_THU9_anchor"/>
    <property type="match status" value="1"/>
</dbReference>
<dbReference type="GO" id="GO:0050982">
    <property type="term" value="P:detection of mechanical stimulus"/>
    <property type="evidence" value="ECO:0007669"/>
    <property type="project" value="TreeGrafter"/>
</dbReference>
<dbReference type="Proteomes" id="UP000046393">
    <property type="component" value="Unplaced"/>
</dbReference>
<dbReference type="WBParaSite" id="SMUV_0000789901-mRNA-1">
    <property type="protein sequence ID" value="SMUV_0000789901-mRNA-1"/>
    <property type="gene ID" value="SMUV_0000789901"/>
</dbReference>
<evidence type="ECO:0000259" key="3">
    <source>
        <dbReference type="Pfam" id="PF24874"/>
    </source>
</evidence>
<dbReference type="InterPro" id="IPR031334">
    <property type="entry name" value="Piezo_cap_dom"/>
</dbReference>
<feature type="transmembrane region" description="Helical" evidence="1">
    <location>
        <begin position="56"/>
        <end position="80"/>
    </location>
</feature>
<dbReference type="GO" id="GO:0005886">
    <property type="term" value="C:plasma membrane"/>
    <property type="evidence" value="ECO:0007669"/>
    <property type="project" value="TreeGrafter"/>
</dbReference>
<dbReference type="STRING" id="451379.A0A0N5ASW5"/>
<evidence type="ECO:0000256" key="1">
    <source>
        <dbReference type="SAM" id="Phobius"/>
    </source>
</evidence>
<dbReference type="InterPro" id="IPR027272">
    <property type="entry name" value="Piezo"/>
</dbReference>
<dbReference type="AlphaFoldDB" id="A0A0N5ASW5"/>
<dbReference type="GO" id="GO:0071260">
    <property type="term" value="P:cellular response to mechanical stimulus"/>
    <property type="evidence" value="ECO:0007669"/>
    <property type="project" value="TreeGrafter"/>
</dbReference>
<evidence type="ECO:0000259" key="2">
    <source>
        <dbReference type="Pfam" id="PF12166"/>
    </source>
</evidence>
<dbReference type="PANTHER" id="PTHR13167">
    <property type="entry name" value="PIEZO-TYPE MECHANOSENSITIVE ION CHANNEL COMPONENT"/>
    <property type="match status" value="1"/>
</dbReference>
<keyword evidence="4" id="KW-1185">Reference proteome</keyword>
<organism evidence="4 5">
    <name type="scientific">Syphacia muris</name>
    <dbReference type="NCBI Taxonomy" id="451379"/>
    <lineage>
        <taxon>Eukaryota</taxon>
        <taxon>Metazoa</taxon>
        <taxon>Ecdysozoa</taxon>
        <taxon>Nematoda</taxon>
        <taxon>Chromadorea</taxon>
        <taxon>Rhabditida</taxon>
        <taxon>Spirurina</taxon>
        <taxon>Oxyuridomorpha</taxon>
        <taxon>Oxyuroidea</taxon>
        <taxon>Oxyuridae</taxon>
        <taxon>Syphacia</taxon>
    </lineage>
</organism>
<dbReference type="Pfam" id="PF12166">
    <property type="entry name" value="Piezo_cap"/>
    <property type="match status" value="1"/>
</dbReference>
<feature type="domain" description="Piezo non-specific cation channel cap" evidence="2">
    <location>
        <begin position="126"/>
        <end position="245"/>
    </location>
</feature>
<dbReference type="GO" id="GO:0008381">
    <property type="term" value="F:mechanosensitive monoatomic ion channel activity"/>
    <property type="evidence" value="ECO:0007669"/>
    <property type="project" value="InterPro"/>
</dbReference>
<proteinExistence type="predicted"/>
<accession>A0A0N5ASW5</accession>
<sequence>MDWTFTATSLTVGDFVRLENYYNEFLSQNCWIQFDHWIDTFFPTQKGRPSPMPGKFFKGVASIVGLIAVMLAPMFMFAFLNSFGTRDPPNYLRFSISIGGYPTLYEMHATGSTLHNISVEGMNVINQELHSLKDNEMRRSAYAFLSVFSNADVFQVFLEPYSLSNWEISTFTKQRLLAQLHRKEKLSFIFEMKIERESRGAPSTHFTSVSAIEPLQMESLMSVINGSVSKANITLNLPRYFLVPPFSVVTPAVPVNLALNASRINSTWKYEQGC</sequence>
<reference evidence="5" key="1">
    <citation type="submission" date="2017-02" db="UniProtKB">
        <authorList>
            <consortium name="WormBaseParasite"/>
        </authorList>
    </citation>
    <scope>IDENTIFICATION</scope>
</reference>
<name>A0A0N5ASW5_9BILA</name>
<dbReference type="PANTHER" id="PTHR13167:SF25">
    <property type="entry name" value="PIEZO-TYPE MECHANOSENSITIVE ION CHANNEL COMPONENT"/>
    <property type="match status" value="1"/>
</dbReference>
<feature type="domain" description="Piezo THU9 and anchor" evidence="3">
    <location>
        <begin position="1"/>
        <end position="78"/>
    </location>
</feature>
<dbReference type="InterPro" id="IPR056770">
    <property type="entry name" value="Piezo_THU9_anchor"/>
</dbReference>
<protein>
    <submittedName>
        <fullName evidence="5">Piezo_RRas_bdg domain-containing protein</fullName>
    </submittedName>
</protein>
<dbReference type="GO" id="GO:0005261">
    <property type="term" value="F:monoatomic cation channel activity"/>
    <property type="evidence" value="ECO:0007669"/>
    <property type="project" value="TreeGrafter"/>
</dbReference>